<sequence length="489" mass="55419">MKNIEDLLQEMPQYHADREGEEISLTEEEIQRIHQKTMQKIQGETKAESKVVKHPSFWRKYYKPLAAAAAACVVCMVGATAFAAFGLDDSIKNFFNIYDNKSQQTAEKLTTNVESSAESNGIKLDLTQTIGDQSGFYAVIDASGVKDVPYTLTFRNTDLSITGKDGANYDYTANDIDSSAVDNGITKFPLLVSGVNREGEDVNINGSHIVLSLQNIGYRNEHNKFVTLQEGDWKLSWDYQTNAEPEQITVDKKISLMDSHGLWTDLTISPLSLTAHYKITKQGKTYFTEKEWNKYEKSDRLMIQFTDGSRIDSRYEDIVTESWGSEKTEGYKRIGFHQIVDTKTIASVTFGGRTITLHQSKTNDERIRLSSNTAKCYVELPESVASIVTLKEQKDVKNTDFGCSESTVTFIGKRGGARMPLFTIHRLKGSFSRSEMEDLNPMMIYIGSHNGYTYTIDYGECQTEAQFREFSDIMNRYISNILPFFEYMD</sequence>
<evidence type="ECO:0000256" key="1">
    <source>
        <dbReference type="SAM" id="Phobius"/>
    </source>
</evidence>
<dbReference type="InterPro" id="IPR025436">
    <property type="entry name" value="DUF4179"/>
</dbReference>
<keyword evidence="1" id="KW-0472">Membrane</keyword>
<protein>
    <submittedName>
        <fullName evidence="3">DUF4179 domain-containing protein</fullName>
    </submittedName>
</protein>
<keyword evidence="1" id="KW-0812">Transmembrane</keyword>
<accession>A0ABR7N429</accession>
<dbReference type="EMBL" id="JACRSX010000012">
    <property type="protein sequence ID" value="MBC8562837.1"/>
    <property type="molecule type" value="Genomic_DNA"/>
</dbReference>
<gene>
    <name evidence="3" type="ORF">H8704_09395</name>
</gene>
<evidence type="ECO:0000313" key="3">
    <source>
        <dbReference type="EMBL" id="MBC8562837.1"/>
    </source>
</evidence>
<evidence type="ECO:0000259" key="2">
    <source>
        <dbReference type="Pfam" id="PF13786"/>
    </source>
</evidence>
<proteinExistence type="predicted"/>
<organism evidence="3 4">
    <name type="scientific">Jutongia huaianensis</name>
    <dbReference type="NCBI Taxonomy" id="2763668"/>
    <lineage>
        <taxon>Bacteria</taxon>
        <taxon>Bacillati</taxon>
        <taxon>Bacillota</taxon>
        <taxon>Clostridia</taxon>
        <taxon>Lachnospirales</taxon>
        <taxon>Lachnospiraceae</taxon>
        <taxon>Jutongia</taxon>
    </lineage>
</organism>
<comment type="caution">
    <text evidence="3">The sequence shown here is derived from an EMBL/GenBank/DDBJ whole genome shotgun (WGS) entry which is preliminary data.</text>
</comment>
<evidence type="ECO:0000313" key="4">
    <source>
        <dbReference type="Proteomes" id="UP000606193"/>
    </source>
</evidence>
<keyword evidence="4" id="KW-1185">Reference proteome</keyword>
<dbReference type="Gene3D" id="2.60.40.1630">
    <property type="entry name" value="bacillus anthracis domain"/>
    <property type="match status" value="1"/>
</dbReference>
<feature type="transmembrane region" description="Helical" evidence="1">
    <location>
        <begin position="65"/>
        <end position="87"/>
    </location>
</feature>
<dbReference type="Pfam" id="PF13786">
    <property type="entry name" value="DUF4179"/>
    <property type="match status" value="1"/>
</dbReference>
<name>A0ABR7N429_9FIRM</name>
<dbReference type="RefSeq" id="WP_249298094.1">
    <property type="nucleotide sequence ID" value="NZ_JACRSX010000012.1"/>
</dbReference>
<dbReference type="Proteomes" id="UP000606193">
    <property type="component" value="Unassembled WGS sequence"/>
</dbReference>
<feature type="domain" description="DUF4179" evidence="2">
    <location>
        <begin position="59"/>
        <end position="137"/>
    </location>
</feature>
<keyword evidence="1" id="KW-1133">Transmembrane helix</keyword>
<reference evidence="3 4" key="1">
    <citation type="submission" date="2020-08" db="EMBL/GenBank/DDBJ databases">
        <title>Genome public.</title>
        <authorList>
            <person name="Liu C."/>
            <person name="Sun Q."/>
        </authorList>
    </citation>
    <scope>NUCLEOTIDE SEQUENCE [LARGE SCALE GENOMIC DNA]</scope>
    <source>
        <strain evidence="3 4">NSJ-37</strain>
    </source>
</reference>